<reference evidence="12 13" key="1">
    <citation type="submission" date="2016-12" db="EMBL/GenBank/DDBJ databases">
        <title>Complete genome sequence of Clostridium kluyveri JZZ isolated from the pit mud of a Chinese flavor liquor-making factory.</title>
        <authorList>
            <person name="Wang Y."/>
        </authorList>
    </citation>
    <scope>NUCLEOTIDE SEQUENCE [LARGE SCALE GENOMIC DNA]</scope>
    <source>
        <strain evidence="12 13">JZZ</strain>
    </source>
</reference>
<keyword evidence="3" id="KW-0902">Two-component regulatory system</keyword>
<keyword evidence="5 9" id="KW-0238">DNA-binding</keyword>
<keyword evidence="4" id="KW-0805">Transcription regulation</keyword>
<dbReference type="InterPro" id="IPR039420">
    <property type="entry name" value="WalR-like"/>
</dbReference>
<keyword evidence="6" id="KW-0804">Transcription</keyword>
<evidence type="ECO:0000256" key="3">
    <source>
        <dbReference type="ARBA" id="ARBA00023012"/>
    </source>
</evidence>
<dbReference type="Proteomes" id="UP000184604">
    <property type="component" value="Chromosome"/>
</dbReference>
<name>A0A1L5F4I4_CLOKL</name>
<dbReference type="GO" id="GO:0006355">
    <property type="term" value="P:regulation of DNA-templated transcription"/>
    <property type="evidence" value="ECO:0007669"/>
    <property type="project" value="InterPro"/>
</dbReference>
<feature type="DNA-binding region" description="OmpR/PhoB-type" evidence="9">
    <location>
        <begin position="129"/>
        <end position="226"/>
    </location>
</feature>
<dbReference type="SUPFAM" id="SSF46894">
    <property type="entry name" value="C-terminal effector domain of the bipartite response regulators"/>
    <property type="match status" value="1"/>
</dbReference>
<dbReference type="Gene3D" id="1.10.10.10">
    <property type="entry name" value="Winged helix-like DNA-binding domain superfamily/Winged helix DNA-binding domain"/>
    <property type="match status" value="1"/>
</dbReference>
<dbReference type="InterPro" id="IPR001867">
    <property type="entry name" value="OmpR/PhoB-type_DNA-bd"/>
</dbReference>
<dbReference type="FunFam" id="1.10.10.10:FF:000018">
    <property type="entry name" value="DNA-binding response regulator ResD"/>
    <property type="match status" value="1"/>
</dbReference>
<dbReference type="GO" id="GO:0005829">
    <property type="term" value="C:cytosol"/>
    <property type="evidence" value="ECO:0007669"/>
    <property type="project" value="TreeGrafter"/>
</dbReference>
<accession>A0A1L5F4I4</accession>
<evidence type="ECO:0000259" key="11">
    <source>
        <dbReference type="PROSITE" id="PS51755"/>
    </source>
</evidence>
<dbReference type="CDD" id="cd00383">
    <property type="entry name" value="trans_reg_C"/>
    <property type="match status" value="1"/>
</dbReference>
<feature type="domain" description="Response regulatory" evidence="10">
    <location>
        <begin position="4"/>
        <end position="116"/>
    </location>
</feature>
<evidence type="ECO:0000313" key="13">
    <source>
        <dbReference type="Proteomes" id="UP000184604"/>
    </source>
</evidence>
<evidence type="ECO:0000256" key="9">
    <source>
        <dbReference type="PROSITE-ProRule" id="PRU01091"/>
    </source>
</evidence>
<dbReference type="PANTHER" id="PTHR48111:SF40">
    <property type="entry name" value="PHOSPHATE REGULON TRANSCRIPTIONAL REGULATORY PROTEIN PHOB"/>
    <property type="match status" value="1"/>
</dbReference>
<dbReference type="GO" id="GO:0000156">
    <property type="term" value="F:phosphorelay response regulator activity"/>
    <property type="evidence" value="ECO:0007669"/>
    <property type="project" value="TreeGrafter"/>
</dbReference>
<evidence type="ECO:0000256" key="6">
    <source>
        <dbReference type="ARBA" id="ARBA00023163"/>
    </source>
</evidence>
<dbReference type="GO" id="GO:0032993">
    <property type="term" value="C:protein-DNA complex"/>
    <property type="evidence" value="ECO:0007669"/>
    <property type="project" value="TreeGrafter"/>
</dbReference>
<dbReference type="PROSITE" id="PS51755">
    <property type="entry name" value="OMPR_PHOB"/>
    <property type="match status" value="1"/>
</dbReference>
<dbReference type="GO" id="GO:0000976">
    <property type="term" value="F:transcription cis-regulatory region binding"/>
    <property type="evidence" value="ECO:0007669"/>
    <property type="project" value="TreeGrafter"/>
</dbReference>
<dbReference type="InterPro" id="IPR016032">
    <property type="entry name" value="Sig_transdc_resp-reg_C-effctor"/>
</dbReference>
<keyword evidence="2 8" id="KW-0597">Phosphoprotein</keyword>
<dbReference type="PANTHER" id="PTHR48111">
    <property type="entry name" value="REGULATOR OF RPOS"/>
    <property type="match status" value="1"/>
</dbReference>
<dbReference type="InterPro" id="IPR036388">
    <property type="entry name" value="WH-like_DNA-bd_sf"/>
</dbReference>
<dbReference type="EMBL" id="CP018335">
    <property type="protein sequence ID" value="APM37926.1"/>
    <property type="molecule type" value="Genomic_DNA"/>
</dbReference>
<dbReference type="OrthoDB" id="9790442at2"/>
<feature type="domain" description="OmpR/PhoB-type" evidence="11">
    <location>
        <begin position="129"/>
        <end position="226"/>
    </location>
</feature>
<evidence type="ECO:0000256" key="7">
    <source>
        <dbReference type="ARBA" id="ARBA00024867"/>
    </source>
</evidence>
<sequence>MNEIILLVDDEKTILDVLTYALKKEGYLVERAYDGEEALDKVDIFNPHVVILDLMLPVINGYDVCKKLEDKNIGIIMLTAKEDIVDKILGLELGADDYITKPFDMRELLARVKSLVRRLNKTTDEKKDSSVININDLNINKKKRTVSIKNIPIEFTPMEFDLLYLLSSNPGVVYSREQLLNMIWNMNYVGGTRTVDTHIQRIRKKLGNNYQDLIQTVYGIGYKGVDELLESGN</sequence>
<dbReference type="Gene3D" id="6.10.250.690">
    <property type="match status" value="1"/>
</dbReference>
<dbReference type="AlphaFoldDB" id="A0A1L5F4I4"/>
<dbReference type="Pfam" id="PF00072">
    <property type="entry name" value="Response_reg"/>
    <property type="match status" value="1"/>
</dbReference>
<dbReference type="Pfam" id="PF00486">
    <property type="entry name" value="Trans_reg_C"/>
    <property type="match status" value="1"/>
</dbReference>
<feature type="modified residue" description="4-aspartylphosphate" evidence="8">
    <location>
        <position position="53"/>
    </location>
</feature>
<evidence type="ECO:0000256" key="5">
    <source>
        <dbReference type="ARBA" id="ARBA00023125"/>
    </source>
</evidence>
<dbReference type="SMART" id="SM00862">
    <property type="entry name" value="Trans_reg_C"/>
    <property type="match status" value="1"/>
</dbReference>
<dbReference type="Gene3D" id="3.40.50.2300">
    <property type="match status" value="1"/>
</dbReference>
<gene>
    <name evidence="12" type="ORF">BS101_03830</name>
</gene>
<evidence type="ECO:0000259" key="10">
    <source>
        <dbReference type="PROSITE" id="PS50110"/>
    </source>
</evidence>
<dbReference type="InterPro" id="IPR001789">
    <property type="entry name" value="Sig_transdc_resp-reg_receiver"/>
</dbReference>
<evidence type="ECO:0000256" key="2">
    <source>
        <dbReference type="ARBA" id="ARBA00022553"/>
    </source>
</evidence>
<dbReference type="SUPFAM" id="SSF52172">
    <property type="entry name" value="CheY-like"/>
    <property type="match status" value="1"/>
</dbReference>
<proteinExistence type="predicted"/>
<comment type="function">
    <text evidence="7">May play the central regulatory role in sporulation. It may be an element of the effector pathway responsible for the activation of sporulation genes in response to nutritional stress. Spo0A may act in concert with spo0H (a sigma factor) to control the expression of some genes that are critical to the sporulation process.</text>
</comment>
<dbReference type="FunFam" id="3.40.50.2300:FF:000001">
    <property type="entry name" value="DNA-binding response regulator PhoB"/>
    <property type="match status" value="1"/>
</dbReference>
<dbReference type="RefSeq" id="WP_073537625.1">
    <property type="nucleotide sequence ID" value="NZ_CP018335.1"/>
</dbReference>
<dbReference type="InterPro" id="IPR011006">
    <property type="entry name" value="CheY-like_superfamily"/>
</dbReference>
<protein>
    <recommendedName>
        <fullName evidence="1">Stage 0 sporulation protein A homolog</fullName>
    </recommendedName>
</protein>
<evidence type="ECO:0000256" key="1">
    <source>
        <dbReference type="ARBA" id="ARBA00018672"/>
    </source>
</evidence>
<evidence type="ECO:0000313" key="12">
    <source>
        <dbReference type="EMBL" id="APM37926.1"/>
    </source>
</evidence>
<dbReference type="PROSITE" id="PS50110">
    <property type="entry name" value="RESPONSE_REGULATORY"/>
    <property type="match status" value="1"/>
</dbReference>
<dbReference type="SMART" id="SM00448">
    <property type="entry name" value="REC"/>
    <property type="match status" value="1"/>
</dbReference>
<organism evidence="12 13">
    <name type="scientific">Clostridium kluyveri</name>
    <dbReference type="NCBI Taxonomy" id="1534"/>
    <lineage>
        <taxon>Bacteria</taxon>
        <taxon>Bacillati</taxon>
        <taxon>Bacillota</taxon>
        <taxon>Clostridia</taxon>
        <taxon>Eubacteriales</taxon>
        <taxon>Clostridiaceae</taxon>
        <taxon>Clostridium</taxon>
    </lineage>
</organism>
<evidence type="ECO:0000256" key="8">
    <source>
        <dbReference type="PROSITE-ProRule" id="PRU00169"/>
    </source>
</evidence>
<evidence type="ECO:0000256" key="4">
    <source>
        <dbReference type="ARBA" id="ARBA00023015"/>
    </source>
</evidence>